<reference evidence="2" key="1">
    <citation type="submission" date="2021-01" db="EMBL/GenBank/DDBJ databases">
        <title>Adiantum capillus-veneris genome.</title>
        <authorList>
            <person name="Fang Y."/>
            <person name="Liao Q."/>
        </authorList>
    </citation>
    <scope>NUCLEOTIDE SEQUENCE</scope>
    <source>
        <strain evidence="2">H3</strain>
        <tissue evidence="2">Leaf</tissue>
    </source>
</reference>
<accession>A0A9D4Z5V4</accession>
<protein>
    <submittedName>
        <fullName evidence="2">Uncharacterized protein</fullName>
    </submittedName>
</protein>
<gene>
    <name evidence="2" type="ORF">GOP47_0024162</name>
</gene>
<evidence type="ECO:0000313" key="3">
    <source>
        <dbReference type="Proteomes" id="UP000886520"/>
    </source>
</evidence>
<sequence length="438" mass="48733">MASSTSSPPAAIKSGNDQNNIPDDERIKPMILAFKEKINLNSLVISEPAYHQGAINSKINEPPMKEDDQKGMKRRETYQSQDQAEEDQLWPKTTELDDRPPSPSSQHAAIKQVISESTYLSSKYQQKKLDDDQSSSAVIDECSKPTTQIISKPAYQSSKQAQPEQVSWPSSPDRDLSKLGTVKAKQHMIREVTYQQSSKAMSDVLSLNSSFPLISSDPSQPRAHMIRDSDNPISPTHESQAAMRENYRNNAQGRLSSVVEESESFSRREFGDDMLNYMSTFSSATHASNLSSLRAHDSAFDYKNYSYRHNNYHQFAYNLSTSHEPGKGNFVNSKSAPAGTATRTGSAFGLFRRGTSERSGLRLGRRTVYRPHKPRRPKTLAKTLLWPLVKIRNGYVGCMMGLEGTGDLTAMAQGGSYASTARYFADVPLSKSDSRSYG</sequence>
<organism evidence="2 3">
    <name type="scientific">Adiantum capillus-veneris</name>
    <name type="common">Maidenhair fern</name>
    <dbReference type="NCBI Taxonomy" id="13818"/>
    <lineage>
        <taxon>Eukaryota</taxon>
        <taxon>Viridiplantae</taxon>
        <taxon>Streptophyta</taxon>
        <taxon>Embryophyta</taxon>
        <taxon>Tracheophyta</taxon>
        <taxon>Polypodiopsida</taxon>
        <taxon>Polypodiidae</taxon>
        <taxon>Polypodiales</taxon>
        <taxon>Pteridineae</taxon>
        <taxon>Pteridaceae</taxon>
        <taxon>Vittarioideae</taxon>
        <taxon>Adiantum</taxon>
    </lineage>
</organism>
<dbReference type="Proteomes" id="UP000886520">
    <property type="component" value="Chromosome 23"/>
</dbReference>
<evidence type="ECO:0000313" key="2">
    <source>
        <dbReference type="EMBL" id="KAI5061657.1"/>
    </source>
</evidence>
<feature type="compositionally biased region" description="Basic and acidic residues" evidence="1">
    <location>
        <begin position="63"/>
        <end position="77"/>
    </location>
</feature>
<proteinExistence type="predicted"/>
<dbReference type="EMBL" id="JABFUD020000023">
    <property type="protein sequence ID" value="KAI5061657.1"/>
    <property type="molecule type" value="Genomic_DNA"/>
</dbReference>
<dbReference type="AlphaFoldDB" id="A0A9D4Z5V4"/>
<comment type="caution">
    <text evidence="2">The sequence shown here is derived from an EMBL/GenBank/DDBJ whole genome shotgun (WGS) entry which is preliminary data.</text>
</comment>
<evidence type="ECO:0000256" key="1">
    <source>
        <dbReference type="SAM" id="MobiDB-lite"/>
    </source>
</evidence>
<feature type="region of interest" description="Disordered" evidence="1">
    <location>
        <begin position="1"/>
        <end position="24"/>
    </location>
</feature>
<keyword evidence="3" id="KW-1185">Reference proteome</keyword>
<dbReference type="OrthoDB" id="10501124at2759"/>
<feature type="region of interest" description="Disordered" evidence="1">
    <location>
        <begin position="152"/>
        <end position="175"/>
    </location>
</feature>
<feature type="region of interest" description="Disordered" evidence="1">
    <location>
        <begin position="53"/>
        <end position="109"/>
    </location>
</feature>
<name>A0A9D4Z5V4_ADICA</name>
<feature type="compositionally biased region" description="Polar residues" evidence="1">
    <location>
        <begin position="152"/>
        <end position="170"/>
    </location>
</feature>